<name>A0A915AWG3_PARUN</name>
<dbReference type="Proteomes" id="UP000887569">
    <property type="component" value="Unplaced"/>
</dbReference>
<evidence type="ECO:0000313" key="3">
    <source>
        <dbReference type="WBParaSite" id="PgR018_g041_t01"/>
    </source>
</evidence>
<dbReference type="InterPro" id="IPR041588">
    <property type="entry name" value="Integrase_H2C2"/>
</dbReference>
<feature type="domain" description="Integrase zinc-binding" evidence="1">
    <location>
        <begin position="174"/>
        <end position="227"/>
    </location>
</feature>
<organism evidence="2 3">
    <name type="scientific">Parascaris univalens</name>
    <name type="common">Nematode worm</name>
    <dbReference type="NCBI Taxonomy" id="6257"/>
    <lineage>
        <taxon>Eukaryota</taxon>
        <taxon>Metazoa</taxon>
        <taxon>Ecdysozoa</taxon>
        <taxon>Nematoda</taxon>
        <taxon>Chromadorea</taxon>
        <taxon>Rhabditida</taxon>
        <taxon>Spirurina</taxon>
        <taxon>Ascaridomorpha</taxon>
        <taxon>Ascaridoidea</taxon>
        <taxon>Ascarididae</taxon>
        <taxon>Parascaris</taxon>
    </lineage>
</organism>
<dbReference type="Pfam" id="PF17921">
    <property type="entry name" value="Integrase_H2C2"/>
    <property type="match status" value="1"/>
</dbReference>
<evidence type="ECO:0000259" key="1">
    <source>
        <dbReference type="Pfam" id="PF17921"/>
    </source>
</evidence>
<evidence type="ECO:0000313" key="2">
    <source>
        <dbReference type="Proteomes" id="UP000887569"/>
    </source>
</evidence>
<protein>
    <submittedName>
        <fullName evidence="3">Integrase zinc-binding domain-containing protein</fullName>
    </submittedName>
</protein>
<reference evidence="3" key="1">
    <citation type="submission" date="2022-11" db="UniProtKB">
        <authorList>
            <consortium name="WormBaseParasite"/>
        </authorList>
    </citation>
    <scope>IDENTIFICATION</scope>
</reference>
<keyword evidence="2" id="KW-1185">Reference proteome</keyword>
<dbReference type="PANTHER" id="PTHR47331">
    <property type="entry name" value="PHD-TYPE DOMAIN-CONTAINING PROTEIN"/>
    <property type="match status" value="1"/>
</dbReference>
<dbReference type="AlphaFoldDB" id="A0A915AWG3"/>
<dbReference type="WBParaSite" id="PgR018_g041_t01">
    <property type="protein sequence ID" value="PgR018_g041_t01"/>
    <property type="gene ID" value="PgR018_g041"/>
</dbReference>
<accession>A0A915AWG3</accession>
<sequence length="227" mass="26051">MQTMRGATSPTLADEAEWWQGPLRLINSEDEWPKIPSLPIHDIFRSGKKLPIAENSSTQMVTATPYPPTSSFTFIDTDGFSSCTRLLRSTKIALCFLRKVHKSAPTWLKQSSNQGMVIAEDHLIARNYHLRQVQSYAPFSKDIIRKDETGLRRSDCCLSKTAIPRTEKHPIFLPQNYRLTRLPILHEDMSVFHGGALAILSRLRQRFWIPHGRRAVRLFIINHCLQC</sequence>
<proteinExistence type="predicted"/>